<dbReference type="PANTHER" id="PTHR31126">
    <property type="entry name" value="TYROSINE-PROTEIN PHOSPHATASE"/>
    <property type="match status" value="1"/>
</dbReference>
<dbReference type="InterPro" id="IPR026893">
    <property type="entry name" value="Tyr/Ser_Pase_IphP-type"/>
</dbReference>
<gene>
    <name evidence="3" type="ORF">ABID41_003852</name>
</gene>
<dbReference type="Pfam" id="PF13350">
    <property type="entry name" value="Y_phosphatase3"/>
    <property type="match status" value="1"/>
</dbReference>
<dbReference type="GO" id="GO:0004725">
    <property type="term" value="F:protein tyrosine phosphatase activity"/>
    <property type="evidence" value="ECO:0007669"/>
    <property type="project" value="UniProtKB-EC"/>
</dbReference>
<dbReference type="EC" id="3.1.3.48" evidence="3"/>
<comment type="caution">
    <text evidence="3">The sequence shown here is derived from an EMBL/GenBank/DDBJ whole genome shotgun (WGS) entry which is preliminary data.</text>
</comment>
<sequence>MERRSFLLAALAAGSAAAAPRVVLAGPTTLDAQATRTGPGALRVEWTATAGAAAIYVSSDPDSPREFMRQLKSSAAGGRAELPLASTPRPYLLVNTSAGETRVAERLLPLQGGRNFRDLGGYRTADGRQVRWGKIFRSGVMSQLTPGDMAYLSRIGVRSICDLRSPEERRTEPSAFLTAEYAEVAAFDYDMNSSMAPMLKARTRSEAVDAFADSYVEFLDMLTPHYTDLFARLVRRDGPLALNCSAGKDRTGVGSALILSVLGVPRETVVADYGLTQVYTPPAYYKKLMASGASSSGMTPEMAEAFRRMPVEVLDVLMGSDPEVMRRVLARLDRDHGGPVEVAKARFGLTDAKIATLRATYLV</sequence>
<comment type="similarity">
    <text evidence="1">Belongs to the protein-tyrosine phosphatase family.</text>
</comment>
<organism evidence="3 4">
    <name type="scientific">Phenylobacterium koreense</name>
    <dbReference type="NCBI Taxonomy" id="266125"/>
    <lineage>
        <taxon>Bacteria</taxon>
        <taxon>Pseudomonadati</taxon>
        <taxon>Pseudomonadota</taxon>
        <taxon>Alphaproteobacteria</taxon>
        <taxon>Caulobacterales</taxon>
        <taxon>Caulobacteraceae</taxon>
        <taxon>Phenylobacterium</taxon>
    </lineage>
</organism>
<evidence type="ECO:0000256" key="1">
    <source>
        <dbReference type="ARBA" id="ARBA00009580"/>
    </source>
</evidence>
<keyword evidence="2" id="KW-0732">Signal</keyword>
<dbReference type="RefSeq" id="WP_354298569.1">
    <property type="nucleotide sequence ID" value="NZ_JBEPLU010000005.1"/>
</dbReference>
<dbReference type="SUPFAM" id="SSF52799">
    <property type="entry name" value="(Phosphotyrosine protein) phosphatases II"/>
    <property type="match status" value="1"/>
</dbReference>
<keyword evidence="3" id="KW-0378">Hydrolase</keyword>
<proteinExistence type="inferred from homology"/>
<dbReference type="EMBL" id="JBEPLU010000005">
    <property type="protein sequence ID" value="MET3528710.1"/>
    <property type="molecule type" value="Genomic_DNA"/>
</dbReference>
<evidence type="ECO:0000313" key="4">
    <source>
        <dbReference type="Proteomes" id="UP001549110"/>
    </source>
</evidence>
<dbReference type="PANTHER" id="PTHR31126:SF1">
    <property type="entry name" value="TYROSINE SPECIFIC PROTEIN PHOSPHATASES DOMAIN-CONTAINING PROTEIN"/>
    <property type="match status" value="1"/>
</dbReference>
<name>A0ABV2ENV5_9CAUL</name>
<dbReference type="Gene3D" id="3.90.190.10">
    <property type="entry name" value="Protein tyrosine phosphatase superfamily"/>
    <property type="match status" value="1"/>
</dbReference>
<feature type="chain" id="PRO_5046710897" evidence="2">
    <location>
        <begin position="26"/>
        <end position="363"/>
    </location>
</feature>
<dbReference type="InterPro" id="IPR029021">
    <property type="entry name" value="Prot-tyrosine_phosphatase-like"/>
</dbReference>
<feature type="signal peptide" evidence="2">
    <location>
        <begin position="1"/>
        <end position="25"/>
    </location>
</feature>
<dbReference type="InterPro" id="IPR006311">
    <property type="entry name" value="TAT_signal"/>
</dbReference>
<dbReference type="PROSITE" id="PS51318">
    <property type="entry name" value="TAT"/>
    <property type="match status" value="1"/>
</dbReference>
<protein>
    <submittedName>
        <fullName evidence="3">Protein-tyrosine phosphatase</fullName>
        <ecNumber evidence="3">3.1.3.48</ecNumber>
    </submittedName>
</protein>
<accession>A0ABV2ENV5</accession>
<evidence type="ECO:0000256" key="2">
    <source>
        <dbReference type="SAM" id="SignalP"/>
    </source>
</evidence>
<evidence type="ECO:0000313" key="3">
    <source>
        <dbReference type="EMBL" id="MET3528710.1"/>
    </source>
</evidence>
<keyword evidence="4" id="KW-1185">Reference proteome</keyword>
<reference evidence="3 4" key="1">
    <citation type="submission" date="2024-06" db="EMBL/GenBank/DDBJ databases">
        <title>Genomic Encyclopedia of Type Strains, Phase IV (KMG-IV): sequencing the most valuable type-strain genomes for metagenomic binning, comparative biology and taxonomic classification.</title>
        <authorList>
            <person name="Goeker M."/>
        </authorList>
    </citation>
    <scope>NUCLEOTIDE SEQUENCE [LARGE SCALE GENOMIC DNA]</scope>
    <source>
        <strain evidence="3 4">DSM 17809</strain>
    </source>
</reference>
<dbReference type="Proteomes" id="UP001549110">
    <property type="component" value="Unassembled WGS sequence"/>
</dbReference>